<dbReference type="EMBL" id="CP049801">
    <property type="protein sequence ID" value="QIO07166.1"/>
    <property type="molecule type" value="Genomic_DNA"/>
</dbReference>
<evidence type="ECO:0000313" key="1">
    <source>
        <dbReference type="EMBL" id="QIO07166.1"/>
    </source>
</evidence>
<evidence type="ECO:0008006" key="3">
    <source>
        <dbReference type="Google" id="ProtNLM"/>
    </source>
</evidence>
<accession>A0A6G8RYY8</accession>
<organism evidence="1 2">
    <name type="scientific">Acinetobacter shaoyimingii</name>
    <dbReference type="NCBI Taxonomy" id="2715164"/>
    <lineage>
        <taxon>Bacteria</taxon>
        <taxon>Pseudomonadati</taxon>
        <taxon>Pseudomonadota</taxon>
        <taxon>Gammaproteobacteria</taxon>
        <taxon>Moraxellales</taxon>
        <taxon>Moraxellaceae</taxon>
        <taxon>Acinetobacter</taxon>
    </lineage>
</organism>
<evidence type="ECO:0000313" key="2">
    <source>
        <dbReference type="Proteomes" id="UP000502297"/>
    </source>
</evidence>
<dbReference type="RefSeq" id="WP_166225941.1">
    <property type="nucleotide sequence ID" value="NZ_CP049801.1"/>
</dbReference>
<dbReference type="AlphaFoldDB" id="A0A6G8RYY8"/>
<dbReference type="KEGG" id="asha:G8E00_15100"/>
<sequence>MQPSLPKITLTGLLTLTSVTTFAEVEPKSKSKGELTGNVALLNKYIYRGSEENDDVSLQIGFEYAHQSGLFIGYWGSNLNYNPAISDKSSGIENDLYMGYQKEVTEDLSFRSQLTVYVYSNAGNVYEDRDKRSTNGYELINTMTYKELTLGASVMLADASYANAGDVYVSAAHSYALPYDFSLNSSVGFSFNNDRRDDAVLTTSKTTTFTEARLGVSKDFAETGLQFTLDYIWGGKTRTGDNFDNYTVFGMNYSF</sequence>
<keyword evidence="2" id="KW-1185">Reference proteome</keyword>
<gene>
    <name evidence="1" type="ORF">G8E00_15100</name>
</gene>
<dbReference type="Pfam" id="PF09694">
    <property type="entry name" value="Gcw_chp"/>
    <property type="match status" value="1"/>
</dbReference>
<proteinExistence type="predicted"/>
<dbReference type="Proteomes" id="UP000502297">
    <property type="component" value="Chromosome"/>
</dbReference>
<dbReference type="InterPro" id="IPR010239">
    <property type="entry name" value="CHP02001"/>
</dbReference>
<dbReference type="NCBIfam" id="TIGR02001">
    <property type="entry name" value="gcw_chp"/>
    <property type="match status" value="1"/>
</dbReference>
<reference evidence="1 2" key="1">
    <citation type="submission" date="2020-03" db="EMBL/GenBank/DDBJ databases">
        <authorList>
            <person name="Zhu W."/>
        </authorList>
    </citation>
    <scope>NUCLEOTIDE SEQUENCE [LARGE SCALE GENOMIC DNA]</scope>
    <source>
        <strain evidence="1 2">323-1</strain>
    </source>
</reference>
<name>A0A6G8RYY8_9GAMM</name>
<protein>
    <recommendedName>
        <fullName evidence="3">Porin</fullName>
    </recommendedName>
</protein>